<keyword evidence="1" id="KW-0472">Membrane</keyword>
<proteinExistence type="predicted"/>
<keyword evidence="1" id="KW-1133">Transmembrane helix</keyword>
<name>A0A2P5XY17_GOSBA</name>
<evidence type="ECO:0000256" key="1">
    <source>
        <dbReference type="SAM" id="Phobius"/>
    </source>
</evidence>
<dbReference type="OrthoDB" id="10446952at2759"/>
<feature type="transmembrane region" description="Helical" evidence="1">
    <location>
        <begin position="54"/>
        <end position="77"/>
    </location>
</feature>
<reference evidence="2 3" key="1">
    <citation type="submission" date="2015-01" db="EMBL/GenBank/DDBJ databases">
        <title>Genome of allotetraploid Gossypium barbadense reveals genomic plasticity and fiber elongation in cotton evolution.</title>
        <authorList>
            <person name="Chen X."/>
            <person name="Liu X."/>
            <person name="Zhao B."/>
            <person name="Zheng H."/>
            <person name="Hu Y."/>
            <person name="Lu G."/>
            <person name="Yang C."/>
            <person name="Chen J."/>
            <person name="Shan C."/>
            <person name="Zhang L."/>
            <person name="Zhou Y."/>
            <person name="Wang L."/>
            <person name="Guo W."/>
            <person name="Bai Y."/>
            <person name="Ruan J."/>
            <person name="Shangguan X."/>
            <person name="Mao Y."/>
            <person name="Jiang J."/>
            <person name="Zhu Y."/>
            <person name="Lei J."/>
            <person name="Kang H."/>
            <person name="Chen S."/>
            <person name="He X."/>
            <person name="Wang R."/>
            <person name="Wang Y."/>
            <person name="Chen J."/>
            <person name="Wang L."/>
            <person name="Yu S."/>
            <person name="Wang B."/>
            <person name="Wei J."/>
            <person name="Song S."/>
            <person name="Lu X."/>
            <person name="Gao Z."/>
            <person name="Gu W."/>
            <person name="Deng X."/>
            <person name="Ma D."/>
            <person name="Wang S."/>
            <person name="Liang W."/>
            <person name="Fang L."/>
            <person name="Cai C."/>
            <person name="Zhu X."/>
            <person name="Zhou B."/>
            <person name="Zhang Y."/>
            <person name="Chen Z."/>
            <person name="Xu S."/>
            <person name="Zhu R."/>
            <person name="Wang S."/>
            <person name="Zhang T."/>
            <person name="Zhao G."/>
        </authorList>
    </citation>
    <scope>NUCLEOTIDE SEQUENCE [LARGE SCALE GENOMIC DNA]</scope>
    <source>
        <strain evidence="3">cv. Xinhai21</strain>
        <tissue evidence="2">Leaf</tissue>
    </source>
</reference>
<organism evidence="2 3">
    <name type="scientific">Gossypium barbadense</name>
    <name type="common">Sea Island cotton</name>
    <name type="synonym">Hibiscus barbadensis</name>
    <dbReference type="NCBI Taxonomy" id="3634"/>
    <lineage>
        <taxon>Eukaryota</taxon>
        <taxon>Viridiplantae</taxon>
        <taxon>Streptophyta</taxon>
        <taxon>Embryophyta</taxon>
        <taxon>Tracheophyta</taxon>
        <taxon>Spermatophyta</taxon>
        <taxon>Magnoliopsida</taxon>
        <taxon>eudicotyledons</taxon>
        <taxon>Gunneridae</taxon>
        <taxon>Pentapetalae</taxon>
        <taxon>rosids</taxon>
        <taxon>malvids</taxon>
        <taxon>Malvales</taxon>
        <taxon>Malvaceae</taxon>
        <taxon>Malvoideae</taxon>
        <taxon>Gossypium</taxon>
    </lineage>
</organism>
<evidence type="ECO:0000313" key="3">
    <source>
        <dbReference type="Proteomes" id="UP000239757"/>
    </source>
</evidence>
<dbReference type="EMBL" id="KZ664038">
    <property type="protein sequence ID" value="PPS08237.1"/>
    <property type="molecule type" value="Genomic_DNA"/>
</dbReference>
<dbReference type="Proteomes" id="UP000239757">
    <property type="component" value="Unassembled WGS sequence"/>
</dbReference>
<sequence length="84" mass="10065">MDLSWKTAFNIVWCRKHWWRLWRTPTTLATQYFTLGCATTRCSRLSSQGKPDSFFFFLFILIFYATREVAGYVNTYIERCAMKN</sequence>
<evidence type="ECO:0000313" key="2">
    <source>
        <dbReference type="EMBL" id="PPS08237.1"/>
    </source>
</evidence>
<keyword evidence="1" id="KW-0812">Transmembrane</keyword>
<protein>
    <submittedName>
        <fullName evidence="2">Uncharacterized protein</fullName>
    </submittedName>
</protein>
<accession>A0A2P5XY17</accession>
<dbReference type="AlphaFoldDB" id="A0A2P5XY17"/>
<gene>
    <name evidence="2" type="ORF">GOBAR_AA12406</name>
</gene>